<dbReference type="AlphaFoldDB" id="A0A0E0B079"/>
<proteinExistence type="predicted"/>
<keyword evidence="2" id="KW-1185">Reference proteome</keyword>
<dbReference type="Gramene" id="OGLUM09G02910.1">
    <property type="protein sequence ID" value="OGLUM09G02910.1"/>
    <property type="gene ID" value="OGLUM09G02910"/>
</dbReference>
<dbReference type="EnsemblPlants" id="OGLUM09G02910.1">
    <property type="protein sequence ID" value="OGLUM09G02910.1"/>
    <property type="gene ID" value="OGLUM09G02910"/>
</dbReference>
<protein>
    <submittedName>
        <fullName evidence="1">Uncharacterized protein</fullName>
    </submittedName>
</protein>
<reference evidence="1" key="2">
    <citation type="submission" date="2018-05" db="EMBL/GenBank/DDBJ databases">
        <title>OgluRS3 (Oryza glumaepatula Reference Sequence Version 3).</title>
        <authorList>
            <person name="Zhang J."/>
            <person name="Kudrna D."/>
            <person name="Lee S."/>
            <person name="Talag J."/>
            <person name="Welchert J."/>
            <person name="Wing R.A."/>
        </authorList>
    </citation>
    <scope>NUCLEOTIDE SEQUENCE [LARGE SCALE GENOMIC DNA]</scope>
</reference>
<dbReference type="HOGENOM" id="CLU_1818854_0_0_1"/>
<evidence type="ECO:0000313" key="1">
    <source>
        <dbReference type="EnsemblPlants" id="OGLUM09G02910.1"/>
    </source>
</evidence>
<accession>A0A0E0B079</accession>
<evidence type="ECO:0000313" key="2">
    <source>
        <dbReference type="Proteomes" id="UP000026961"/>
    </source>
</evidence>
<sequence length="148" mass="14740">MVHAAITSPPTAHDAALAQAVQAVADSVRASYKPPEELLVDPTTIRAVADAAATTAEAAARDAFTNFLRPLLQAPAAGELVDTSSTLADPMTAPLPPATDAPPSSLTLSAADLVAVVAQLGALSTAPGRLPPPLSAVLPAPPPVGVFL</sequence>
<reference evidence="1" key="1">
    <citation type="submission" date="2015-04" db="UniProtKB">
        <authorList>
            <consortium name="EnsemblPlants"/>
        </authorList>
    </citation>
    <scope>IDENTIFICATION</scope>
</reference>
<dbReference type="Proteomes" id="UP000026961">
    <property type="component" value="Chromosome 9"/>
</dbReference>
<organism evidence="1">
    <name type="scientific">Oryza glumipatula</name>
    <dbReference type="NCBI Taxonomy" id="40148"/>
    <lineage>
        <taxon>Eukaryota</taxon>
        <taxon>Viridiplantae</taxon>
        <taxon>Streptophyta</taxon>
        <taxon>Embryophyta</taxon>
        <taxon>Tracheophyta</taxon>
        <taxon>Spermatophyta</taxon>
        <taxon>Magnoliopsida</taxon>
        <taxon>Liliopsida</taxon>
        <taxon>Poales</taxon>
        <taxon>Poaceae</taxon>
        <taxon>BOP clade</taxon>
        <taxon>Oryzoideae</taxon>
        <taxon>Oryzeae</taxon>
        <taxon>Oryzinae</taxon>
        <taxon>Oryza</taxon>
    </lineage>
</organism>
<name>A0A0E0B079_9ORYZ</name>